<evidence type="ECO:0000256" key="3">
    <source>
        <dbReference type="ARBA" id="ARBA00023034"/>
    </source>
</evidence>
<feature type="binding site" evidence="8">
    <location>
        <position position="279"/>
    </location>
    <ligand>
        <name>Mn(2+)</name>
        <dbReference type="ChEBI" id="CHEBI:29035"/>
    </ligand>
</feature>
<evidence type="ECO:0000256" key="1">
    <source>
        <dbReference type="ARBA" id="ARBA00004555"/>
    </source>
</evidence>
<keyword evidence="10" id="KW-0472">Membrane</keyword>
<dbReference type="GO" id="GO:0004674">
    <property type="term" value="F:protein serine/threonine kinase activity"/>
    <property type="evidence" value="ECO:0007669"/>
    <property type="project" value="TreeGrafter"/>
</dbReference>
<keyword evidence="10" id="KW-1133">Transmembrane helix</keyword>
<dbReference type="Pfam" id="PF06702">
    <property type="entry name" value="Fam20C"/>
    <property type="match status" value="1"/>
</dbReference>
<feature type="transmembrane region" description="Helical" evidence="10">
    <location>
        <begin position="32"/>
        <end position="49"/>
    </location>
</feature>
<organism evidence="12 13">
    <name type="scientific">Plectus sambesii</name>
    <dbReference type="NCBI Taxonomy" id="2011161"/>
    <lineage>
        <taxon>Eukaryota</taxon>
        <taxon>Metazoa</taxon>
        <taxon>Ecdysozoa</taxon>
        <taxon>Nematoda</taxon>
        <taxon>Chromadorea</taxon>
        <taxon>Plectida</taxon>
        <taxon>Plectina</taxon>
        <taxon>Plectoidea</taxon>
        <taxon>Plectidae</taxon>
        <taxon>Plectus</taxon>
    </lineage>
</organism>
<dbReference type="GO" id="GO:0005524">
    <property type="term" value="F:ATP binding"/>
    <property type="evidence" value="ECO:0007669"/>
    <property type="project" value="UniProtKB-KW"/>
</dbReference>
<evidence type="ECO:0000256" key="10">
    <source>
        <dbReference type="SAM" id="Phobius"/>
    </source>
</evidence>
<keyword evidence="4" id="KW-1015">Disulfide bond</keyword>
<protein>
    <submittedName>
        <fullName evidence="13">FAM20 C-terminal domain-containing protein</fullName>
    </submittedName>
</protein>
<sequence>MEDCDRPTPVPAGRCLYSAAATDEMRIYARRLFLLLCGAFVTAIVLLNLPQEGKDSHVTGAQPRPSQRKLRKKSESEEKPGSTPPPQEGVGPKAPADPLKFGPAAVVANRRIDSDLTAKLRTYLATLNERGDDRRLREIHGSDSIQTSRSIDELAAKNLCFVSKCDYYCDTTHAICGSPDLKEGSLQMFLPDEDVVPRVHNRSPYRRTYSKRNQLAAWQEDMQYCATKVKTKKAYGHGRRLLDLIDLHIMDFLIGNQDRHHFETFSVFEEYEAYPVHLDNGRAFGKTKFDDTDILLPLAQCCVIRPSTLRTLLSYYSGPVSLSEALYRSMSADPVAPILANKHYPALERRLETTLRTVLKCLSQTDSVESVIRTSFENPDGVEDETKSQEEDNAVADDGKKA</sequence>
<dbReference type="PANTHER" id="PTHR12450:SF22">
    <property type="entry name" value="EXTRACELLULAR SERINE_THREONINE PROTEIN CG31145"/>
    <property type="match status" value="1"/>
</dbReference>
<evidence type="ECO:0000259" key="11">
    <source>
        <dbReference type="Pfam" id="PF06702"/>
    </source>
</evidence>
<feature type="binding site" evidence="7">
    <location>
        <position position="263"/>
    </location>
    <ligand>
        <name>ATP</name>
        <dbReference type="ChEBI" id="CHEBI:30616"/>
    </ligand>
</feature>
<evidence type="ECO:0000256" key="7">
    <source>
        <dbReference type="PIRSR" id="PIRSR624869-2"/>
    </source>
</evidence>
<keyword evidence="8" id="KW-0464">Manganese</keyword>
<evidence type="ECO:0000256" key="8">
    <source>
        <dbReference type="PIRSR" id="PIRSR624869-3"/>
    </source>
</evidence>
<dbReference type="InterPro" id="IPR024869">
    <property type="entry name" value="FAM20"/>
</dbReference>
<evidence type="ECO:0000256" key="6">
    <source>
        <dbReference type="PIRSR" id="PIRSR624869-1"/>
    </source>
</evidence>
<feature type="domain" description="FAM20 C-terminal" evidence="11">
    <location>
        <begin position="155"/>
        <end position="367"/>
    </location>
</feature>
<evidence type="ECO:0000313" key="13">
    <source>
        <dbReference type="WBParaSite" id="PSAMB.scaffold1159size35116.g11387.t1"/>
    </source>
</evidence>
<feature type="region of interest" description="Disordered" evidence="9">
    <location>
        <begin position="376"/>
        <end position="402"/>
    </location>
</feature>
<dbReference type="WBParaSite" id="PSAMB.scaffold1159size35116.g11387.t1">
    <property type="protein sequence ID" value="PSAMB.scaffold1159size35116.g11387.t1"/>
    <property type="gene ID" value="PSAMB.scaffold1159size35116.g11387"/>
</dbReference>
<reference evidence="13" key="1">
    <citation type="submission" date="2022-11" db="UniProtKB">
        <authorList>
            <consortium name="WormBaseParasite"/>
        </authorList>
    </citation>
    <scope>IDENTIFICATION</scope>
</reference>
<feature type="active site" evidence="6">
    <location>
        <position position="258"/>
    </location>
</feature>
<feature type="region of interest" description="Disordered" evidence="9">
    <location>
        <begin position="54"/>
        <end position="98"/>
    </location>
</feature>
<dbReference type="GO" id="GO:0005794">
    <property type="term" value="C:Golgi apparatus"/>
    <property type="evidence" value="ECO:0007669"/>
    <property type="project" value="UniProtKB-SubCell"/>
</dbReference>
<comment type="cofactor">
    <cofactor evidence="8">
        <name>Mn(2+)</name>
        <dbReference type="ChEBI" id="CHEBI:29035"/>
    </cofactor>
</comment>
<feature type="binding site" evidence="7">
    <location>
        <begin position="187"/>
        <end position="190"/>
    </location>
    <ligand>
        <name>ATP</name>
        <dbReference type="ChEBI" id="CHEBI:30616"/>
    </ligand>
</feature>
<evidence type="ECO:0000256" key="4">
    <source>
        <dbReference type="ARBA" id="ARBA00023157"/>
    </source>
</evidence>
<proteinExistence type="inferred from homology"/>
<dbReference type="InterPro" id="IPR009581">
    <property type="entry name" value="FAM20_C"/>
</dbReference>
<evidence type="ECO:0000313" key="12">
    <source>
        <dbReference type="Proteomes" id="UP000887566"/>
    </source>
</evidence>
<comment type="subcellular location">
    <subcellularLocation>
        <location evidence="1">Golgi apparatus</location>
    </subcellularLocation>
</comment>
<dbReference type="PANTHER" id="PTHR12450">
    <property type="entry name" value="DENTIN MATRIX PROTEIN 4 PROTEIN FAM20"/>
    <property type="match status" value="1"/>
</dbReference>
<evidence type="ECO:0000256" key="9">
    <source>
        <dbReference type="SAM" id="MobiDB-lite"/>
    </source>
</evidence>
<keyword evidence="3" id="KW-0333">Golgi apparatus</keyword>
<name>A0A914UPK0_9BILA</name>
<dbReference type="Proteomes" id="UP000887566">
    <property type="component" value="Unplaced"/>
</dbReference>
<keyword evidence="8" id="KW-0479">Metal-binding</keyword>
<comment type="similarity">
    <text evidence="2">Belongs to the FAM20 family.</text>
</comment>
<keyword evidence="5" id="KW-0325">Glycoprotein</keyword>
<evidence type="ECO:0000256" key="5">
    <source>
        <dbReference type="ARBA" id="ARBA00023180"/>
    </source>
</evidence>
<dbReference type="AlphaFoldDB" id="A0A914UPK0"/>
<feature type="binding site" evidence="7">
    <location>
        <position position="279"/>
    </location>
    <ligand>
        <name>ATP</name>
        <dbReference type="ChEBI" id="CHEBI:30616"/>
    </ligand>
</feature>
<keyword evidence="7" id="KW-0547">Nucleotide-binding</keyword>
<evidence type="ECO:0000256" key="2">
    <source>
        <dbReference type="ARBA" id="ARBA00006557"/>
    </source>
</evidence>
<accession>A0A914UPK0</accession>
<keyword evidence="12" id="KW-1185">Reference proteome</keyword>
<dbReference type="GO" id="GO:0046872">
    <property type="term" value="F:metal ion binding"/>
    <property type="evidence" value="ECO:0007669"/>
    <property type="project" value="UniProtKB-KW"/>
</dbReference>
<keyword evidence="10" id="KW-0812">Transmembrane</keyword>
<keyword evidence="7" id="KW-0067">ATP-binding</keyword>